<keyword evidence="2" id="KW-1133">Transmembrane helix</keyword>
<evidence type="ECO:0000256" key="2">
    <source>
        <dbReference type="SAM" id="Phobius"/>
    </source>
</evidence>
<organism evidence="4">
    <name type="scientific">Cladocopium goreaui</name>
    <dbReference type="NCBI Taxonomy" id="2562237"/>
    <lineage>
        <taxon>Eukaryota</taxon>
        <taxon>Sar</taxon>
        <taxon>Alveolata</taxon>
        <taxon>Dinophyceae</taxon>
        <taxon>Suessiales</taxon>
        <taxon>Symbiodiniaceae</taxon>
        <taxon>Cladocopium</taxon>
    </lineage>
</organism>
<proteinExistence type="predicted"/>
<dbReference type="EMBL" id="CAMXCT030001083">
    <property type="protein sequence ID" value="CAL4773754.1"/>
    <property type="molecule type" value="Genomic_DNA"/>
</dbReference>
<keyword evidence="6" id="KW-1185">Reference proteome</keyword>
<name>A0A9P1C882_9DINO</name>
<reference evidence="5 6" key="2">
    <citation type="submission" date="2024-05" db="EMBL/GenBank/DDBJ databases">
        <authorList>
            <person name="Chen Y."/>
            <person name="Shah S."/>
            <person name="Dougan E. K."/>
            <person name="Thang M."/>
            <person name="Chan C."/>
        </authorList>
    </citation>
    <scope>NUCLEOTIDE SEQUENCE [LARGE SCALE GENOMIC DNA]</scope>
</reference>
<evidence type="ECO:0000259" key="3">
    <source>
        <dbReference type="Pfam" id="PF08547"/>
    </source>
</evidence>
<feature type="region of interest" description="Disordered" evidence="1">
    <location>
        <begin position="1"/>
        <end position="30"/>
    </location>
</feature>
<evidence type="ECO:0000313" key="5">
    <source>
        <dbReference type="EMBL" id="CAL4773754.1"/>
    </source>
</evidence>
<dbReference type="Proteomes" id="UP001152797">
    <property type="component" value="Unassembled WGS sequence"/>
</dbReference>
<feature type="domain" description="NADH:ubiquinone oxidoreductase intermediate-associated protein 30" evidence="3">
    <location>
        <begin position="893"/>
        <end position="999"/>
    </location>
</feature>
<accession>A0A9P1C882</accession>
<comment type="caution">
    <text evidence="4">The sequence shown here is derived from an EMBL/GenBank/DDBJ whole genome shotgun (WGS) entry which is preliminary data.</text>
</comment>
<reference evidence="4" key="1">
    <citation type="submission" date="2022-10" db="EMBL/GenBank/DDBJ databases">
        <authorList>
            <person name="Chen Y."/>
            <person name="Dougan E. K."/>
            <person name="Chan C."/>
            <person name="Rhodes N."/>
            <person name="Thang M."/>
        </authorList>
    </citation>
    <scope>NUCLEOTIDE SEQUENCE</scope>
</reference>
<gene>
    <name evidence="4" type="ORF">C1SCF055_LOCUS13796</name>
</gene>
<evidence type="ECO:0000313" key="6">
    <source>
        <dbReference type="Proteomes" id="UP001152797"/>
    </source>
</evidence>
<dbReference type="Pfam" id="PF08547">
    <property type="entry name" value="CIA30"/>
    <property type="match status" value="1"/>
</dbReference>
<dbReference type="EMBL" id="CAMXCT020001083">
    <property type="protein sequence ID" value="CAL1139817.1"/>
    <property type="molecule type" value="Genomic_DNA"/>
</dbReference>
<keyword evidence="2" id="KW-0812">Transmembrane</keyword>
<sequence>MAMALTARRGTASVAPYVSQSPASRGADGLAVRRPRVEPFAKLPPVPVSETLVESRRKLWHLLGRAQAQRMYETDTEDGEDRIFGSKELSKTLVLAADLGSDKELQKDAWNNTLAEMFQLAKIGALDNVALFMAAQSLYRLRNTEFSASCHPGSLRLFVLVLQTALGRTSTASMRHLANVTHWLARSAEMVAGHPALQQQIGQLTIRAAEELLVRQHAGSAVSGREVGAICEAVRLLGLRNDLFLTYLRRLLRKDWEMIWTPKALIDAATCLVHFEQKDVRAWQALAYRIESELPVLSPSALTEVCSAFVAASLRGVEPKMARRLTEVASSLNAKDLSRLCSALAALPDAFGGPELEAQLAEALVKAIPRRAGDLGSRGLGAVCGVLAGWRTASVPLLAALAKSVSAVEPGEVEVMIHALLQLGGHEVLGSCPALLQGFLGSCRAAAQLPGGPGDLSSCVAVLQHVALARLQDVELCHAATMAWMRRDLDADAPRSLLTGMRLVALCGGAGATSLLPQLLMTLPERLLMHPEGLPQDHVAGAFALALKSLALYRFQPPYGWRRAAQKMLETGALSAPTAFSLLMSLWALDELRSPKDVISICGGPSFQDLSGLSSAAKLTLCIGCAWRIPATERLQLQRWKAWRDELNLEDVPAVDPADLAGFLRSPASTWPGILQLLEADSDLQSERLAPVRPDFRLETWLQPRKQEKDNARCCEGFQQTEVGALVVFVAARLCHQAFVKSIEVWYSSPANRHLYFKAFKEQYQQTGKADFSAFMKTHPETISQTFGDEATSEGQMVKAMVAPSAIIMAIGGIMMRCGGNSMWGYVFHAFRGLMTPFGLLMVLQTPVVSGAGAGNKEPLHVKARESTLLVLCAPAACAAVGDILLASFDGKANHSWKQMNDPVMGGKSTGSFAVENQLGIFDGEVVDVPFLKAPGFIKASVVDMNLFGHIFPDISACKSITLEVKSDTDYKGYRFSIGNAHAPGGKFFAYGYKSNFDAGKVGEWMLGWSCWWAGKHQSLWGQYVSPVWIHAVCMCVYIYIYVCVCVCV</sequence>
<dbReference type="OrthoDB" id="43988at2759"/>
<dbReference type="AlphaFoldDB" id="A0A9P1C882"/>
<dbReference type="EMBL" id="CAMXCT010001083">
    <property type="protein sequence ID" value="CAI3986442.1"/>
    <property type="molecule type" value="Genomic_DNA"/>
</dbReference>
<evidence type="ECO:0000256" key="1">
    <source>
        <dbReference type="SAM" id="MobiDB-lite"/>
    </source>
</evidence>
<protein>
    <submittedName>
        <fullName evidence="5">Chaperone protein DnaJ</fullName>
    </submittedName>
</protein>
<dbReference type="InterPro" id="IPR013857">
    <property type="entry name" value="NADH-UbQ_OxRdtase-assoc_prot30"/>
</dbReference>
<evidence type="ECO:0000313" key="4">
    <source>
        <dbReference type="EMBL" id="CAI3986442.1"/>
    </source>
</evidence>
<keyword evidence="2" id="KW-0472">Membrane</keyword>
<feature type="transmembrane region" description="Helical" evidence="2">
    <location>
        <begin position="1024"/>
        <end position="1043"/>
    </location>
</feature>